<protein>
    <submittedName>
        <fullName evidence="2">Uncharacterized protein</fullName>
    </submittedName>
</protein>
<feature type="region of interest" description="Disordered" evidence="1">
    <location>
        <begin position="183"/>
        <end position="230"/>
    </location>
</feature>
<feature type="region of interest" description="Disordered" evidence="1">
    <location>
        <begin position="398"/>
        <end position="426"/>
    </location>
</feature>
<organism evidence="2 3">
    <name type="scientific">Thalassiosira pseudonana</name>
    <name type="common">Marine diatom</name>
    <name type="synonym">Cyclotella nana</name>
    <dbReference type="NCBI Taxonomy" id="35128"/>
    <lineage>
        <taxon>Eukaryota</taxon>
        <taxon>Sar</taxon>
        <taxon>Stramenopiles</taxon>
        <taxon>Ochrophyta</taxon>
        <taxon>Bacillariophyta</taxon>
        <taxon>Coscinodiscophyceae</taxon>
        <taxon>Thalassiosirophycidae</taxon>
        <taxon>Thalassiosirales</taxon>
        <taxon>Thalassiosiraceae</taxon>
        <taxon>Thalassiosira</taxon>
    </lineage>
</organism>
<proteinExistence type="predicted"/>
<feature type="compositionally biased region" description="Polar residues" evidence="1">
    <location>
        <begin position="183"/>
        <end position="206"/>
    </location>
</feature>
<evidence type="ECO:0000256" key="1">
    <source>
        <dbReference type="SAM" id="MobiDB-lite"/>
    </source>
</evidence>
<feature type="region of interest" description="Disordered" evidence="1">
    <location>
        <begin position="111"/>
        <end position="160"/>
    </location>
</feature>
<dbReference type="EMBL" id="CM000653">
    <property type="protein sequence ID" value="EED87724.1"/>
    <property type="molecule type" value="Genomic_DNA"/>
</dbReference>
<feature type="compositionally biased region" description="Basic and acidic residues" evidence="1">
    <location>
        <begin position="400"/>
        <end position="422"/>
    </location>
</feature>
<keyword evidence="3" id="KW-1185">Reference proteome</keyword>
<feature type="compositionally biased region" description="Basic and acidic residues" evidence="1">
    <location>
        <begin position="208"/>
        <end position="230"/>
    </location>
</feature>
<dbReference type="InParanoid" id="B8CFZ8"/>
<evidence type="ECO:0000313" key="3">
    <source>
        <dbReference type="Proteomes" id="UP000001449"/>
    </source>
</evidence>
<reference evidence="2 3" key="2">
    <citation type="journal article" date="2008" name="Nature">
        <title>The Phaeodactylum genome reveals the evolutionary history of diatom genomes.</title>
        <authorList>
            <person name="Bowler C."/>
            <person name="Allen A.E."/>
            <person name="Badger J.H."/>
            <person name="Grimwood J."/>
            <person name="Jabbari K."/>
            <person name="Kuo A."/>
            <person name="Maheswari U."/>
            <person name="Martens C."/>
            <person name="Maumus F."/>
            <person name="Otillar R.P."/>
            <person name="Rayko E."/>
            <person name="Salamov A."/>
            <person name="Vandepoele K."/>
            <person name="Beszteri B."/>
            <person name="Gruber A."/>
            <person name="Heijde M."/>
            <person name="Katinka M."/>
            <person name="Mock T."/>
            <person name="Valentin K."/>
            <person name="Verret F."/>
            <person name="Berges J.A."/>
            <person name="Brownlee C."/>
            <person name="Cadoret J.P."/>
            <person name="Chiovitti A."/>
            <person name="Choi C.J."/>
            <person name="Coesel S."/>
            <person name="De Martino A."/>
            <person name="Detter J.C."/>
            <person name="Durkin C."/>
            <person name="Falciatore A."/>
            <person name="Fournet J."/>
            <person name="Haruta M."/>
            <person name="Huysman M.J."/>
            <person name="Jenkins B.D."/>
            <person name="Jiroutova K."/>
            <person name="Jorgensen R.E."/>
            <person name="Joubert Y."/>
            <person name="Kaplan A."/>
            <person name="Kroger N."/>
            <person name="Kroth P.G."/>
            <person name="La Roche J."/>
            <person name="Lindquist E."/>
            <person name="Lommer M."/>
            <person name="Martin-Jezequel V."/>
            <person name="Lopez P.J."/>
            <person name="Lucas S."/>
            <person name="Mangogna M."/>
            <person name="McGinnis K."/>
            <person name="Medlin L.K."/>
            <person name="Montsant A."/>
            <person name="Oudot-Le Secq M.P."/>
            <person name="Napoli C."/>
            <person name="Obornik M."/>
            <person name="Parker M.S."/>
            <person name="Petit J.L."/>
            <person name="Porcel B.M."/>
            <person name="Poulsen N."/>
            <person name="Robison M."/>
            <person name="Rychlewski L."/>
            <person name="Rynearson T.A."/>
            <person name="Schmutz J."/>
            <person name="Shapiro H."/>
            <person name="Siaut M."/>
            <person name="Stanley M."/>
            <person name="Sussman M.R."/>
            <person name="Taylor A.R."/>
            <person name="Vardi A."/>
            <person name="von Dassow P."/>
            <person name="Vyverman W."/>
            <person name="Willis A."/>
            <person name="Wyrwicz L.S."/>
            <person name="Rokhsar D.S."/>
            <person name="Weissenbach J."/>
            <person name="Armbrust E.V."/>
            <person name="Green B.R."/>
            <person name="Van de Peer Y."/>
            <person name="Grigoriev I.V."/>
        </authorList>
    </citation>
    <scope>NUCLEOTIDE SEQUENCE [LARGE SCALE GENOMIC DNA]</scope>
    <source>
        <strain evidence="2 3">CCMP1335</strain>
    </source>
</reference>
<sequence>MSQSSQQPPPPSQQQLQQQLHLQSQAISHGPYLWSDKDVENALLWFPSSSTPYVVTSADAAKGGGRCSDDDDDDDNDVSTAKTNTTIGCTVATQSNQQGCKFLRRLLHARGIWMPRPPHKGGRKSNKSKKRKASDIDADDNGGTRRREANSVTGGGTASVGNPLSAVLMGYYQLMLPSITQSTATASNTSGRQSQSTKRTLSSQQSDENDRTLDKGDNESERKLNSDRLHAERASTQLQNDLNSIILSRMHTNELYRASLHSIIQSTDLDNSLEQSGEQHYRLKDRQHQRDCTTAGSMEMMSCVIDKYMVHPTTCLRRVYASSLFDRLLSLCGDGASVENANNKDTDGNSNNSQAVHRFLQKLFGLAVTNTKIQEVVLLLLLEPARRSYIRQLENSSSCEGKELPQSHDLNESTLHQKDDSTKQTQSSKLDLFPMLTSTSFWSRISQDELEKECVNLPMQSVAQFIVQTSIDSASSNDKKQSTVMDQADATPATISWWTLPSPLLCTISQLYFPLACGYIRYWIHAAVSGHEKLFRTADTNDTSKDAVTRIQQFCQTSERLHLLTSHIMNLMEKESQRTSFDDLLDNDVGDENDLFAEGENEAFQKTLAWRAIGRAVSSSKIS</sequence>
<dbReference type="PaxDb" id="35128-Thaps11934"/>
<evidence type="ECO:0000313" key="2">
    <source>
        <dbReference type="EMBL" id="EED87724.1"/>
    </source>
</evidence>
<reference evidence="2 3" key="1">
    <citation type="journal article" date="2004" name="Science">
        <title>The genome of the diatom Thalassiosira pseudonana: ecology, evolution, and metabolism.</title>
        <authorList>
            <person name="Armbrust E.V."/>
            <person name="Berges J.A."/>
            <person name="Bowler C."/>
            <person name="Green B.R."/>
            <person name="Martinez D."/>
            <person name="Putnam N.H."/>
            <person name="Zhou S."/>
            <person name="Allen A.E."/>
            <person name="Apt K.E."/>
            <person name="Bechner M."/>
            <person name="Brzezinski M.A."/>
            <person name="Chaal B.K."/>
            <person name="Chiovitti A."/>
            <person name="Davis A.K."/>
            <person name="Demarest M.S."/>
            <person name="Detter J.C."/>
            <person name="Glavina T."/>
            <person name="Goodstein D."/>
            <person name="Hadi M.Z."/>
            <person name="Hellsten U."/>
            <person name="Hildebrand M."/>
            <person name="Jenkins B.D."/>
            <person name="Jurka J."/>
            <person name="Kapitonov V.V."/>
            <person name="Kroger N."/>
            <person name="Lau W.W."/>
            <person name="Lane T.W."/>
            <person name="Larimer F.W."/>
            <person name="Lippmeier J.C."/>
            <person name="Lucas S."/>
            <person name="Medina M."/>
            <person name="Montsant A."/>
            <person name="Obornik M."/>
            <person name="Parker M.S."/>
            <person name="Palenik B."/>
            <person name="Pazour G.J."/>
            <person name="Richardson P.M."/>
            <person name="Rynearson T.A."/>
            <person name="Saito M.A."/>
            <person name="Schwartz D.C."/>
            <person name="Thamatrakoln K."/>
            <person name="Valentin K."/>
            <person name="Vardi A."/>
            <person name="Wilkerson F.P."/>
            <person name="Rokhsar D.S."/>
        </authorList>
    </citation>
    <scope>NUCLEOTIDE SEQUENCE [LARGE SCALE GENOMIC DNA]</scope>
    <source>
        <strain evidence="2 3">CCMP1335</strain>
    </source>
</reference>
<name>B8CFZ8_THAPS</name>
<dbReference type="RefSeq" id="XP_002294944.1">
    <property type="nucleotide sequence ID" value="XM_002294908.1"/>
</dbReference>
<accession>B8CFZ8</accession>
<gene>
    <name evidence="2" type="ORF">THAPSDRAFT_11934</name>
</gene>
<dbReference type="Proteomes" id="UP000001449">
    <property type="component" value="Chromosome 22"/>
</dbReference>
<dbReference type="HOGENOM" id="CLU_439123_0_0_1"/>
<feature type="region of interest" description="Disordered" evidence="1">
    <location>
        <begin position="58"/>
        <end position="79"/>
    </location>
</feature>
<dbReference type="AlphaFoldDB" id="B8CFZ8"/>
<dbReference type="KEGG" id="tps:THAPSDRAFT_11934"/>
<dbReference type="GeneID" id="7449438"/>
<feature type="compositionally biased region" description="Basic residues" evidence="1">
    <location>
        <begin position="117"/>
        <end position="132"/>
    </location>
</feature>